<feature type="region of interest" description="Disordered" evidence="1">
    <location>
        <begin position="1"/>
        <end position="24"/>
    </location>
</feature>
<reference evidence="3" key="2">
    <citation type="submission" date="2015-08" db="EMBL/GenBank/DDBJ databases">
        <title>Draft Genome Sequence of a Heterotrophic Facultative Anaerobic Bacterium Ardenticatena maritima Strain 110S.</title>
        <authorList>
            <person name="Kawaichi S."/>
            <person name="Yoshida T."/>
            <person name="Sako Y."/>
            <person name="Nakamura R."/>
        </authorList>
    </citation>
    <scope>NUCLEOTIDE SEQUENCE [LARGE SCALE GENOMIC DNA]</scope>
    <source>
        <strain evidence="3">110S</strain>
    </source>
</reference>
<gene>
    <name evidence="2" type="ORF">ARMA_2966</name>
</gene>
<proteinExistence type="predicted"/>
<dbReference type="AlphaFoldDB" id="A0A0M8K9H2"/>
<accession>A0A0M8K9H2</accession>
<sequence length="53" mass="5924">MSPRRFGAPLPQTKPDPQTNANARHSTFFAFSLTRLRAIMPHAHEQPTNPPEG</sequence>
<dbReference type="InParanoid" id="A0A0M8K9H2"/>
<dbReference type="EMBL" id="BBZA01000278">
    <property type="protein sequence ID" value="GAP64543.1"/>
    <property type="molecule type" value="Genomic_DNA"/>
</dbReference>
<evidence type="ECO:0000313" key="3">
    <source>
        <dbReference type="Proteomes" id="UP000037784"/>
    </source>
</evidence>
<protein>
    <submittedName>
        <fullName evidence="2">Uncharacterized protein</fullName>
    </submittedName>
</protein>
<feature type="compositionally biased region" description="Polar residues" evidence="1">
    <location>
        <begin position="15"/>
        <end position="24"/>
    </location>
</feature>
<dbReference type="Proteomes" id="UP000037784">
    <property type="component" value="Unassembled WGS sequence"/>
</dbReference>
<name>A0A0M8K9H2_9CHLR</name>
<organism evidence="2 3">
    <name type="scientific">Ardenticatena maritima</name>
    <dbReference type="NCBI Taxonomy" id="872965"/>
    <lineage>
        <taxon>Bacteria</taxon>
        <taxon>Bacillati</taxon>
        <taxon>Chloroflexota</taxon>
        <taxon>Ardenticatenia</taxon>
        <taxon>Ardenticatenales</taxon>
        <taxon>Ardenticatenaceae</taxon>
        <taxon>Ardenticatena</taxon>
    </lineage>
</organism>
<keyword evidence="3" id="KW-1185">Reference proteome</keyword>
<comment type="caution">
    <text evidence="2">The sequence shown here is derived from an EMBL/GenBank/DDBJ whole genome shotgun (WGS) entry which is preliminary data.</text>
</comment>
<evidence type="ECO:0000313" key="2">
    <source>
        <dbReference type="EMBL" id="GAP64543.1"/>
    </source>
</evidence>
<evidence type="ECO:0000256" key="1">
    <source>
        <dbReference type="SAM" id="MobiDB-lite"/>
    </source>
</evidence>
<reference evidence="2 3" key="1">
    <citation type="journal article" date="2015" name="Genome Announc.">
        <title>Draft Genome Sequence of a Heterotrophic Facultative Anaerobic Thermophilic Bacterium, Ardenticatena maritima Strain 110ST.</title>
        <authorList>
            <person name="Kawaichi S."/>
            <person name="Yoshida T."/>
            <person name="Sako Y."/>
            <person name="Nakamura R."/>
        </authorList>
    </citation>
    <scope>NUCLEOTIDE SEQUENCE [LARGE SCALE GENOMIC DNA]</scope>
    <source>
        <strain evidence="2 3">110S</strain>
    </source>
</reference>